<keyword evidence="3" id="KW-1185">Reference proteome</keyword>
<sequence length="249" mass="27913">MITIETVLEFAKYLGGLILGIILTRSFEAIKNRLSILRYSLHISRLGTPRDNPFFKDLSIEVSGQDVRNLYIAQANFVNDTARDYDSFDINVVCDVESMIFVSSARIVDQTHYMSFTTDYANLLEKSPQDPNIFTYRKYFVPSFNRSDQLELTLLITTYADREPVLNIGTNKVGLKLKAAPNIPLILGEPAIKVIILGFTSSLLLVLISYYLISSSIIGLLVGYLFGIFSGLLGIGVRKVLKILLRLIS</sequence>
<keyword evidence="1" id="KW-0472">Membrane</keyword>
<organism evidence="2 3">
    <name type="scientific">Leptospira stimsonii</name>
    <dbReference type="NCBI Taxonomy" id="2202203"/>
    <lineage>
        <taxon>Bacteria</taxon>
        <taxon>Pseudomonadati</taxon>
        <taxon>Spirochaetota</taxon>
        <taxon>Spirochaetia</taxon>
        <taxon>Leptospirales</taxon>
        <taxon>Leptospiraceae</taxon>
        <taxon>Leptospira</taxon>
    </lineage>
</organism>
<keyword evidence="1" id="KW-1133">Transmembrane helix</keyword>
<dbReference type="RefSeq" id="WP_135684648.1">
    <property type="nucleotide sequence ID" value="NZ_RQEQ01000009.1"/>
</dbReference>
<keyword evidence="1" id="KW-0812">Transmembrane</keyword>
<reference evidence="3" key="1">
    <citation type="journal article" date="2019" name="PLoS Negl. Trop. Dis.">
        <title>Revisiting the worldwide diversity of Leptospira species in the environment.</title>
        <authorList>
            <person name="Vincent A.T."/>
            <person name="Schiettekatte O."/>
            <person name="Bourhy P."/>
            <person name="Veyrier F.J."/>
            <person name="Picardeau M."/>
        </authorList>
    </citation>
    <scope>NUCLEOTIDE SEQUENCE [LARGE SCALE GENOMIC DNA]</scope>
    <source>
        <strain evidence="3">201702407</strain>
    </source>
</reference>
<accession>A0ABY2N4Y9</accession>
<name>A0ABY2N4Y9_9LEPT</name>
<feature type="transmembrane region" description="Helical" evidence="1">
    <location>
        <begin position="191"/>
        <end position="211"/>
    </location>
</feature>
<gene>
    <name evidence="2" type="ORF">EHQ90_08150</name>
</gene>
<proteinExistence type="predicted"/>
<evidence type="ECO:0000313" key="3">
    <source>
        <dbReference type="Proteomes" id="UP000297422"/>
    </source>
</evidence>
<evidence type="ECO:0000256" key="1">
    <source>
        <dbReference type="SAM" id="Phobius"/>
    </source>
</evidence>
<dbReference type="Proteomes" id="UP000297422">
    <property type="component" value="Unassembled WGS sequence"/>
</dbReference>
<evidence type="ECO:0000313" key="2">
    <source>
        <dbReference type="EMBL" id="TGM17175.1"/>
    </source>
</evidence>
<protein>
    <submittedName>
        <fullName evidence="2">Uncharacterized protein</fullName>
    </submittedName>
</protein>
<comment type="caution">
    <text evidence="2">The sequence shown here is derived from an EMBL/GenBank/DDBJ whole genome shotgun (WGS) entry which is preliminary data.</text>
</comment>
<dbReference type="EMBL" id="RQGT01000064">
    <property type="protein sequence ID" value="TGM17175.1"/>
    <property type="molecule type" value="Genomic_DNA"/>
</dbReference>
<feature type="transmembrane region" description="Helical" evidence="1">
    <location>
        <begin position="217"/>
        <end position="237"/>
    </location>
</feature>